<reference evidence="2 3" key="1">
    <citation type="submission" date="2024-04" db="EMBL/GenBank/DDBJ databases">
        <title>Bacillus oryzaecorticis sp. nov., a moderately halophilic bacterium isolated from rice husks.</title>
        <authorList>
            <person name="Zhu H.-S."/>
        </authorList>
    </citation>
    <scope>NUCLEOTIDE SEQUENCE [LARGE SCALE GENOMIC DNA]</scope>
    <source>
        <strain evidence="2 3">ZC255</strain>
    </source>
</reference>
<dbReference type="PANTHER" id="PTHR36448">
    <property type="entry name" value="BLR7373 PROTEIN"/>
    <property type="match status" value="1"/>
</dbReference>
<feature type="domain" description="Cupin type-2" evidence="1">
    <location>
        <begin position="59"/>
        <end position="105"/>
    </location>
</feature>
<dbReference type="InterPro" id="IPR014500">
    <property type="entry name" value="UCP019307_cupin"/>
</dbReference>
<dbReference type="Proteomes" id="UP001389717">
    <property type="component" value="Unassembled WGS sequence"/>
</dbReference>
<proteinExistence type="predicted"/>
<dbReference type="InterPro" id="IPR014710">
    <property type="entry name" value="RmlC-like_jellyroll"/>
</dbReference>
<evidence type="ECO:0000313" key="3">
    <source>
        <dbReference type="Proteomes" id="UP001389717"/>
    </source>
</evidence>
<accession>A0ABU9KB25</accession>
<sequence>MEVDRLKIYYLEDDGIIPNNPDLPVLIYRNAVENTDEMERIFNDNKWLNSWVNGIHDYHHYHSNSHEVLGVMEGEGNVQLGGKKGMEVSLQKGDVILLPAGTGHKKLSSTSDFKVVGAYPDGTDYNMKEGSIKERPQVLIDIKNVPLPEFDPVYGDKGPVNKYWLQNIKKVTE</sequence>
<organism evidence="2 3">
    <name type="scientific">Rossellomorea oryzaecorticis</name>
    <dbReference type="NCBI Taxonomy" id="1396505"/>
    <lineage>
        <taxon>Bacteria</taxon>
        <taxon>Bacillati</taxon>
        <taxon>Bacillota</taxon>
        <taxon>Bacilli</taxon>
        <taxon>Bacillales</taxon>
        <taxon>Bacillaceae</taxon>
        <taxon>Rossellomorea</taxon>
    </lineage>
</organism>
<evidence type="ECO:0000259" key="1">
    <source>
        <dbReference type="Pfam" id="PF07883"/>
    </source>
</evidence>
<dbReference type="CDD" id="cd02219">
    <property type="entry name" value="cupin_YjlB-like"/>
    <property type="match status" value="1"/>
</dbReference>
<name>A0ABU9KB25_9BACI</name>
<dbReference type="InterPro" id="IPR047121">
    <property type="entry name" value="YjiB-like"/>
</dbReference>
<dbReference type="EMBL" id="JBBYAF010000025">
    <property type="protein sequence ID" value="MEL3973228.1"/>
    <property type="molecule type" value="Genomic_DNA"/>
</dbReference>
<dbReference type="Gene3D" id="2.60.120.10">
    <property type="entry name" value="Jelly Rolls"/>
    <property type="match status" value="1"/>
</dbReference>
<gene>
    <name evidence="2" type="ORF">AAEO50_13150</name>
</gene>
<protein>
    <submittedName>
        <fullName evidence="2">Cupin domain-containing protein</fullName>
    </submittedName>
</protein>
<dbReference type="InterPro" id="IPR011051">
    <property type="entry name" value="RmlC_Cupin_sf"/>
</dbReference>
<comment type="caution">
    <text evidence="2">The sequence shown here is derived from an EMBL/GenBank/DDBJ whole genome shotgun (WGS) entry which is preliminary data.</text>
</comment>
<dbReference type="InterPro" id="IPR013096">
    <property type="entry name" value="Cupin_2"/>
</dbReference>
<keyword evidence="3" id="KW-1185">Reference proteome</keyword>
<dbReference type="PANTHER" id="PTHR36448:SF2">
    <property type="entry name" value="CUPIN TYPE-1 DOMAIN-CONTAINING PROTEIN"/>
    <property type="match status" value="1"/>
</dbReference>
<dbReference type="Pfam" id="PF07883">
    <property type="entry name" value="Cupin_2"/>
    <property type="match status" value="1"/>
</dbReference>
<evidence type="ECO:0000313" key="2">
    <source>
        <dbReference type="EMBL" id="MEL3973228.1"/>
    </source>
</evidence>
<dbReference type="SUPFAM" id="SSF51182">
    <property type="entry name" value="RmlC-like cupins"/>
    <property type="match status" value="1"/>
</dbReference>
<dbReference type="RefSeq" id="WP_341984346.1">
    <property type="nucleotide sequence ID" value="NZ_JBBYAF010000025.1"/>
</dbReference>
<dbReference type="PIRSF" id="PIRSF019307">
    <property type="entry name" value="UCP019307"/>
    <property type="match status" value="1"/>
</dbReference>